<evidence type="ECO:0000313" key="2">
    <source>
        <dbReference type="EMBL" id="KAA1192406.1"/>
    </source>
</evidence>
<proteinExistence type="predicted"/>
<dbReference type="Proteomes" id="UP000323708">
    <property type="component" value="Unassembled WGS sequence"/>
</dbReference>
<evidence type="ECO:0000256" key="1">
    <source>
        <dbReference type="SAM" id="SignalP"/>
    </source>
</evidence>
<gene>
    <name evidence="2" type="ORF">F0M18_06955</name>
</gene>
<name>A0A5B0WZG4_9GAMM</name>
<dbReference type="PANTHER" id="PTHR33361">
    <property type="entry name" value="GLR0591 PROTEIN"/>
    <property type="match status" value="1"/>
</dbReference>
<sequence length="579" mass="65866">MPYRALIALTCIFSCALAHADASLRLEQLLAEHWANAEQERVFFRTDGDAFRPDGKLPEVNQQARERRRQFNEAMLQKLAAIDLDALTGQDRISYQLFRYERETERASFASPDYLFPITSLFGYHTYFANAPANMTFDTAQDYETFLTSLEDFPRYNREQMALLDEAVARGYTHYCESMGGYEQTISGLIVDDATESSLYKPFQRIPSSVGEAQAPQLQARARELIDKRVMPAYRELFTFFTTEYMPACRRQPGISSLPGGAAYYAYLLRYFTTTDMTPVEIHELGLAETARIRREMDAVIRETGFEGEFSQFLDFLRSDPRFYASDAQDLLEKTAFIAKRMDGLMPRYFGRLARNTYEIRSSTGRGAYYVSGAEDGSSAGIYFINTSNLRYQPLYNLEALTLHEAVPGHHHQTALALELDLPEFRRTVYHAAFSEGWGLYAESLGKEAGFYADPYSDFGRLTYEMWRANRLVVDTGIHAFGWSRKKAIDYLLQNSALTQAEVAAEVDRYITWPGQATAYKIGELRIKALRQHAQQALGKDFDIRAFHDVIVGNGSVAIAILEQIVTDWIASQTLQPPP</sequence>
<keyword evidence="1" id="KW-0732">Signal</keyword>
<dbReference type="Pfam" id="PF05960">
    <property type="entry name" value="DUF885"/>
    <property type="match status" value="1"/>
</dbReference>
<feature type="chain" id="PRO_5022717693" evidence="1">
    <location>
        <begin position="21"/>
        <end position="579"/>
    </location>
</feature>
<reference evidence="2 3" key="1">
    <citation type="submission" date="2019-09" db="EMBL/GenBank/DDBJ databases">
        <authorList>
            <person name="Chen X.-Y."/>
        </authorList>
    </citation>
    <scope>NUCLEOTIDE SEQUENCE [LARGE SCALE GENOMIC DNA]</scope>
    <source>
        <strain evidence="2 3">NY5</strain>
    </source>
</reference>
<dbReference type="EMBL" id="VTUX01000003">
    <property type="protein sequence ID" value="KAA1192406.1"/>
    <property type="molecule type" value="Genomic_DNA"/>
</dbReference>
<keyword evidence="3" id="KW-1185">Reference proteome</keyword>
<dbReference type="InterPro" id="IPR010281">
    <property type="entry name" value="DUF885"/>
</dbReference>
<feature type="signal peptide" evidence="1">
    <location>
        <begin position="1"/>
        <end position="20"/>
    </location>
</feature>
<protein>
    <submittedName>
        <fullName evidence="2">DUF885 domain-containing protein</fullName>
    </submittedName>
</protein>
<evidence type="ECO:0000313" key="3">
    <source>
        <dbReference type="Proteomes" id="UP000323708"/>
    </source>
</evidence>
<dbReference type="PANTHER" id="PTHR33361:SF2">
    <property type="entry name" value="DUF885 DOMAIN-CONTAINING PROTEIN"/>
    <property type="match status" value="1"/>
</dbReference>
<dbReference type="AlphaFoldDB" id="A0A5B0WZG4"/>
<dbReference type="RefSeq" id="WP_149610698.1">
    <property type="nucleotide sequence ID" value="NZ_VTUX01000003.1"/>
</dbReference>
<comment type="caution">
    <text evidence="2">The sequence shown here is derived from an EMBL/GenBank/DDBJ whole genome shotgun (WGS) entry which is preliminary data.</text>
</comment>
<accession>A0A5B0WZG4</accession>
<organism evidence="2 3">
    <name type="scientific">Pseudohalioglobus sediminis</name>
    <dbReference type="NCBI Taxonomy" id="2606449"/>
    <lineage>
        <taxon>Bacteria</taxon>
        <taxon>Pseudomonadati</taxon>
        <taxon>Pseudomonadota</taxon>
        <taxon>Gammaproteobacteria</taxon>
        <taxon>Cellvibrionales</taxon>
        <taxon>Halieaceae</taxon>
        <taxon>Pseudohalioglobus</taxon>
    </lineage>
</organism>